<evidence type="ECO:0000313" key="2">
    <source>
        <dbReference type="EMBL" id="HJG28642.1"/>
    </source>
</evidence>
<proteinExistence type="predicted"/>
<name>A0A921IMP4_9FIRM</name>
<organism evidence="2 3">
    <name type="scientific">Subdoligranulum variabile</name>
    <dbReference type="NCBI Taxonomy" id="214851"/>
    <lineage>
        <taxon>Bacteria</taxon>
        <taxon>Bacillati</taxon>
        <taxon>Bacillota</taxon>
        <taxon>Clostridia</taxon>
        <taxon>Eubacteriales</taxon>
        <taxon>Oscillospiraceae</taxon>
        <taxon>Subdoligranulum</taxon>
    </lineage>
</organism>
<feature type="transmembrane region" description="Helical" evidence="1">
    <location>
        <begin position="56"/>
        <end position="74"/>
    </location>
</feature>
<gene>
    <name evidence="2" type="ORF">K8V20_08385</name>
</gene>
<dbReference type="EMBL" id="DYVE01000220">
    <property type="protein sequence ID" value="HJG28642.1"/>
    <property type="molecule type" value="Genomic_DNA"/>
</dbReference>
<comment type="caution">
    <text evidence="2">The sequence shown here is derived from an EMBL/GenBank/DDBJ whole genome shotgun (WGS) entry which is preliminary data.</text>
</comment>
<protein>
    <recommendedName>
        <fullName evidence="4">Zinc-ribbon domain-containing protein</fullName>
    </recommendedName>
</protein>
<keyword evidence="1" id="KW-0812">Transmembrane</keyword>
<reference evidence="2" key="1">
    <citation type="journal article" date="2021" name="PeerJ">
        <title>Extensive microbial diversity within the chicken gut microbiome revealed by metagenomics and culture.</title>
        <authorList>
            <person name="Gilroy R."/>
            <person name="Ravi A."/>
            <person name="Getino M."/>
            <person name="Pursley I."/>
            <person name="Horton D.L."/>
            <person name="Alikhan N.F."/>
            <person name="Baker D."/>
            <person name="Gharbi K."/>
            <person name="Hall N."/>
            <person name="Watson M."/>
            <person name="Adriaenssens E.M."/>
            <person name="Foster-Nyarko E."/>
            <person name="Jarju S."/>
            <person name="Secka A."/>
            <person name="Antonio M."/>
            <person name="Oren A."/>
            <person name="Chaudhuri R.R."/>
            <person name="La Ragione R."/>
            <person name="Hildebrand F."/>
            <person name="Pallen M.J."/>
        </authorList>
    </citation>
    <scope>NUCLEOTIDE SEQUENCE</scope>
    <source>
        <strain evidence="2">ChiBcec21-2208</strain>
    </source>
</reference>
<dbReference type="Proteomes" id="UP000782880">
    <property type="component" value="Unassembled WGS sequence"/>
</dbReference>
<keyword evidence="1" id="KW-0472">Membrane</keyword>
<sequence length="143" mass="14999">MAFCGKCGAPLDDGKFCPQCGAPREDLPAAAAGSRASGPVFAPSGAAASAASRKKLIPLIGVALVVVIAVFLIFGNKTVNEPCDWCGNSPSVVYQTSSGREAYICKDCSKTCMLCGKKASHHYENLLGTITFVCDNCYKQLKQ</sequence>
<evidence type="ECO:0000256" key="1">
    <source>
        <dbReference type="SAM" id="Phobius"/>
    </source>
</evidence>
<dbReference type="AlphaFoldDB" id="A0A921IMP4"/>
<accession>A0A921IMP4</accession>
<evidence type="ECO:0008006" key="4">
    <source>
        <dbReference type="Google" id="ProtNLM"/>
    </source>
</evidence>
<reference evidence="2" key="2">
    <citation type="submission" date="2021-09" db="EMBL/GenBank/DDBJ databases">
        <authorList>
            <person name="Gilroy R."/>
        </authorList>
    </citation>
    <scope>NUCLEOTIDE SEQUENCE</scope>
    <source>
        <strain evidence="2">ChiBcec21-2208</strain>
    </source>
</reference>
<keyword evidence="1" id="KW-1133">Transmembrane helix</keyword>
<evidence type="ECO:0000313" key="3">
    <source>
        <dbReference type="Proteomes" id="UP000782880"/>
    </source>
</evidence>